<dbReference type="STRING" id="1454004.AW11_00679"/>
<comment type="caution">
    <text evidence="2">The sequence shown here is derived from an EMBL/GenBank/DDBJ whole genome shotgun (WGS) entry which is preliminary data.</text>
</comment>
<dbReference type="AlphaFoldDB" id="A0A011QNZ6"/>
<dbReference type="EMBL" id="JEMY01000004">
    <property type="protein sequence ID" value="EXI90820.1"/>
    <property type="molecule type" value="Genomic_DNA"/>
</dbReference>
<evidence type="ECO:0000259" key="1">
    <source>
        <dbReference type="PROSITE" id="PS51186"/>
    </source>
</evidence>
<dbReference type="PROSITE" id="PS51186">
    <property type="entry name" value="GNAT"/>
    <property type="match status" value="1"/>
</dbReference>
<keyword evidence="2" id="KW-0808">Transferase</keyword>
<keyword evidence="2" id="KW-0012">Acyltransferase</keyword>
<dbReference type="EC" id="2.3.1.-" evidence="2"/>
<accession>A0A011QNZ6</accession>
<dbReference type="Pfam" id="PF00583">
    <property type="entry name" value="Acetyltransf_1"/>
    <property type="match status" value="1"/>
</dbReference>
<dbReference type="SUPFAM" id="SSF55729">
    <property type="entry name" value="Acyl-CoA N-acyltransferases (Nat)"/>
    <property type="match status" value="1"/>
</dbReference>
<protein>
    <submittedName>
        <fullName evidence="2">Acetyltransferase Pat</fullName>
        <ecNumber evidence="2">2.3.1.-</ecNumber>
    </submittedName>
</protein>
<dbReference type="Gene3D" id="3.40.630.30">
    <property type="match status" value="1"/>
</dbReference>
<dbReference type="GO" id="GO:0016747">
    <property type="term" value="F:acyltransferase activity, transferring groups other than amino-acyl groups"/>
    <property type="evidence" value="ECO:0007669"/>
    <property type="project" value="InterPro"/>
</dbReference>
<gene>
    <name evidence="2" type="ORF">AW11_00679</name>
</gene>
<dbReference type="Proteomes" id="UP000022141">
    <property type="component" value="Unassembled WGS sequence"/>
</dbReference>
<proteinExistence type="predicted"/>
<evidence type="ECO:0000313" key="2">
    <source>
        <dbReference type="EMBL" id="EXI90820.1"/>
    </source>
</evidence>
<name>A0A011QNZ6_ACCRE</name>
<dbReference type="CDD" id="cd04301">
    <property type="entry name" value="NAT_SF"/>
    <property type="match status" value="1"/>
</dbReference>
<dbReference type="eggNOG" id="COG0456">
    <property type="taxonomic scope" value="Bacteria"/>
</dbReference>
<dbReference type="PATRIC" id="fig|1454004.3.peg.707"/>
<feature type="domain" description="N-acetyltransferase" evidence="1">
    <location>
        <begin position="1"/>
        <end position="172"/>
    </location>
</feature>
<sequence length="177" mass="20294">MRPMRPSDGPQVKVSLNKLSADARRSRFFASIAEFSDDAVHRLIDIDPAREYLLVVLRRDDNGEIPIAGGRFVLEDQRPECAFSLLIGDPWQGQGIGRRIIKALIREASRRGMRRMHGHVLADNRPMLALARALHFAVRESDQGDDVLEVVRELPVGKSPRWTAFCRKFWRRRGNQR</sequence>
<dbReference type="InterPro" id="IPR016181">
    <property type="entry name" value="Acyl_CoA_acyltransferase"/>
</dbReference>
<keyword evidence="3" id="KW-1185">Reference proteome</keyword>
<dbReference type="InterPro" id="IPR000182">
    <property type="entry name" value="GNAT_dom"/>
</dbReference>
<reference evidence="2" key="1">
    <citation type="submission" date="2014-02" db="EMBL/GenBank/DDBJ databases">
        <title>Expanding our view of genomic diversity in Candidatus Accumulibacter clades.</title>
        <authorList>
            <person name="Skennerton C.T."/>
            <person name="Barr J.J."/>
            <person name="Slater F.R."/>
            <person name="Bond P.L."/>
            <person name="Tyson G.W."/>
        </authorList>
    </citation>
    <scope>NUCLEOTIDE SEQUENCE [LARGE SCALE GENOMIC DNA]</scope>
</reference>
<evidence type="ECO:0000313" key="3">
    <source>
        <dbReference type="Proteomes" id="UP000022141"/>
    </source>
</evidence>
<organism evidence="2 3">
    <name type="scientific">Accumulibacter regalis</name>
    <dbReference type="NCBI Taxonomy" id="522306"/>
    <lineage>
        <taxon>Bacteria</taxon>
        <taxon>Pseudomonadati</taxon>
        <taxon>Pseudomonadota</taxon>
        <taxon>Betaproteobacteria</taxon>
        <taxon>Candidatus Accumulibacter</taxon>
    </lineage>
</organism>